<dbReference type="OrthoDB" id="1306001at2759"/>
<name>A0A9J5ZMH9_SOLCO</name>
<comment type="caution">
    <text evidence="1">The sequence shown here is derived from an EMBL/GenBank/DDBJ whole genome shotgun (WGS) entry which is preliminary data.</text>
</comment>
<dbReference type="EMBL" id="JACXVP010000004">
    <property type="protein sequence ID" value="KAG5613328.1"/>
    <property type="molecule type" value="Genomic_DNA"/>
</dbReference>
<organism evidence="1 2">
    <name type="scientific">Solanum commersonii</name>
    <name type="common">Commerson's wild potato</name>
    <name type="synonym">Commerson's nightshade</name>
    <dbReference type="NCBI Taxonomy" id="4109"/>
    <lineage>
        <taxon>Eukaryota</taxon>
        <taxon>Viridiplantae</taxon>
        <taxon>Streptophyta</taxon>
        <taxon>Embryophyta</taxon>
        <taxon>Tracheophyta</taxon>
        <taxon>Spermatophyta</taxon>
        <taxon>Magnoliopsida</taxon>
        <taxon>eudicotyledons</taxon>
        <taxon>Gunneridae</taxon>
        <taxon>Pentapetalae</taxon>
        <taxon>asterids</taxon>
        <taxon>lamiids</taxon>
        <taxon>Solanales</taxon>
        <taxon>Solanaceae</taxon>
        <taxon>Solanoideae</taxon>
        <taxon>Solaneae</taxon>
        <taxon>Solanum</taxon>
    </lineage>
</organism>
<dbReference type="PANTHER" id="PTHR36617:SF16">
    <property type="entry name" value="OS04G0516500 PROTEIN"/>
    <property type="match status" value="1"/>
</dbReference>
<proteinExistence type="predicted"/>
<evidence type="ECO:0000313" key="2">
    <source>
        <dbReference type="Proteomes" id="UP000824120"/>
    </source>
</evidence>
<accession>A0A9J5ZMH9</accession>
<dbReference type="PANTHER" id="PTHR36617">
    <property type="entry name" value="PROTEIN, PUTATIVE-RELATED"/>
    <property type="match status" value="1"/>
</dbReference>
<dbReference type="AlphaFoldDB" id="A0A9J5ZMH9"/>
<dbReference type="Proteomes" id="UP000824120">
    <property type="component" value="Chromosome 4"/>
</dbReference>
<gene>
    <name evidence="1" type="ORF">H5410_024609</name>
</gene>
<keyword evidence="2" id="KW-1185">Reference proteome</keyword>
<evidence type="ECO:0000313" key="1">
    <source>
        <dbReference type="EMBL" id="KAG5613328.1"/>
    </source>
</evidence>
<protein>
    <submittedName>
        <fullName evidence="1">Uncharacterized protein</fullName>
    </submittedName>
</protein>
<reference evidence="1 2" key="1">
    <citation type="submission" date="2020-09" db="EMBL/GenBank/DDBJ databases">
        <title>De no assembly of potato wild relative species, Solanum commersonii.</title>
        <authorList>
            <person name="Cho K."/>
        </authorList>
    </citation>
    <scope>NUCLEOTIDE SEQUENCE [LARGE SCALE GENOMIC DNA]</scope>
    <source>
        <strain evidence="1">LZ3.2</strain>
        <tissue evidence="1">Leaf</tissue>
    </source>
</reference>
<sequence length="278" mass="31522">MMLESLKVMAKLFSSSRLMKWLWSQEGIWCTGHVNSPYGVGVWRSIRSHWDTLLKNSNITGLGVKDLFPDLFNISTSPNAYLSTAKELQAWSITLRRILNDWEIQGAVEKGLITTKSKGGLGIKDLNAQNTSRLMKWLWSQEGIWCTGPVNSPYGVGNSNIQVGIGRTTLFWEDNWLGHECVKDLFPDLFNRSTSPNVYIATAKELRAWSITLRRILNDWEIKEQSSSLRLWKSFRGNQKQRTNCIGIHAKMGLSQSTLPIKQSATMLIRLLIGHGIL</sequence>